<dbReference type="Proteomes" id="UP000230249">
    <property type="component" value="Unassembled WGS sequence"/>
</dbReference>
<reference evidence="2 3" key="1">
    <citation type="journal article" date="2017" name="Clin. Infect. Dis.">
        <title>Simultaneous emergence of multidrug-resistant Candida auris on 3 continents confirmed by whole-genome sequencing and epidemiological analyses.</title>
        <authorList>
            <person name="Lockhart S.R."/>
            <person name="Etienne K.A."/>
            <person name="Vallabhaneni S."/>
            <person name="Farooqi J."/>
            <person name="Chowdhary A."/>
            <person name="Govender N.P."/>
            <person name="Colombo A.L."/>
            <person name="Calvo B."/>
            <person name="Cuomo C.A."/>
            <person name="Desjardins C.A."/>
            <person name="Berkow E.L."/>
            <person name="Castanheira M."/>
            <person name="Magobo R.E."/>
            <person name="Jabeen K."/>
            <person name="Asghar R.J."/>
            <person name="Meis J.F."/>
            <person name="Jackson B."/>
            <person name="Chiller T."/>
            <person name="Litvintseva A.P."/>
        </authorList>
    </citation>
    <scope>NUCLEOTIDE SEQUENCE [LARGE SCALE GENOMIC DNA]</scope>
    <source>
        <strain evidence="2 3">B8441</strain>
    </source>
</reference>
<dbReference type="VEuPathDB" id="FungiDB:CJJ07_005323"/>
<dbReference type="GO" id="GO:0046982">
    <property type="term" value="F:protein heterodimerization activity"/>
    <property type="evidence" value="ECO:0007669"/>
    <property type="project" value="InterPro"/>
</dbReference>
<dbReference type="EMBL" id="PEKT02000002">
    <property type="protein sequence ID" value="PIS58170.1"/>
    <property type="molecule type" value="Genomic_DNA"/>
</dbReference>
<dbReference type="Gene3D" id="1.10.20.10">
    <property type="entry name" value="Histone, subunit A"/>
    <property type="match status" value="1"/>
</dbReference>
<reference evidence="1" key="4">
    <citation type="submission" date="2024-03" db="EMBL/GenBank/DDBJ databases">
        <title>Improved genome assembly of Candida auris strain B8441 and annotation of B11205.</title>
        <authorList>
            <person name="Cauldron N.C."/>
            <person name="Shea T."/>
            <person name="Cuomo C.A."/>
        </authorList>
    </citation>
    <scope>NUCLEOTIDE SEQUENCE</scope>
    <source>
        <strain evidence="1">B8441</strain>
    </source>
</reference>
<dbReference type="InterPro" id="IPR009072">
    <property type="entry name" value="Histone-fold"/>
</dbReference>
<gene>
    <name evidence="2" type="ORF">B9J08_000660</name>
    <name evidence="1" type="ORF">B9J08_02618</name>
</gene>
<dbReference type="AlphaFoldDB" id="A0A2H1A5K5"/>
<name>A0A2H1A5K5_CANAR</name>
<reference evidence="2" key="2">
    <citation type="submission" date="2017-11" db="EMBL/GenBank/DDBJ databases">
        <title>Candida auris genome assembly and annotation.</title>
        <authorList>
            <person name="Munoz J.F."/>
            <person name="Gade L.G."/>
            <person name="Chow N.A."/>
            <person name="Litvintseva A.P."/>
            <person name="Loparev V.N."/>
            <person name="Cuomo C.A."/>
        </authorList>
    </citation>
    <scope>NUCLEOTIDE SEQUENCE</scope>
    <source>
        <strain evidence="2">B8441</strain>
    </source>
</reference>
<comment type="caution">
    <text evidence="2">The sequence shown here is derived from an EMBL/GenBank/DDBJ whole genome shotgun (WGS) entry which is preliminary data.</text>
</comment>
<dbReference type="VEuPathDB" id="FungiDB:B9J08_000660"/>
<dbReference type="OrthoDB" id="2543597at2759"/>
<protein>
    <submittedName>
        <fullName evidence="2">Uncharacterized protein</fullName>
    </submittedName>
</protein>
<evidence type="ECO:0000313" key="1">
    <source>
        <dbReference type="EMBL" id="KAK8441304.1"/>
    </source>
</evidence>
<dbReference type="CDD" id="cd13732">
    <property type="entry name" value="HFD_CENP-W"/>
    <property type="match status" value="1"/>
</dbReference>
<evidence type="ECO:0000313" key="2">
    <source>
        <dbReference type="EMBL" id="PIS58170.1"/>
    </source>
</evidence>
<keyword evidence="3" id="KW-1185">Reference proteome</keyword>
<organism evidence="2">
    <name type="scientific">Candidozyma auris</name>
    <name type="common">Yeast</name>
    <name type="synonym">Candida auris</name>
    <dbReference type="NCBI Taxonomy" id="498019"/>
    <lineage>
        <taxon>Eukaryota</taxon>
        <taxon>Fungi</taxon>
        <taxon>Dikarya</taxon>
        <taxon>Ascomycota</taxon>
        <taxon>Saccharomycotina</taxon>
        <taxon>Pichiomycetes</taxon>
        <taxon>Metschnikowiaceae</taxon>
        <taxon>Candidozyma</taxon>
    </lineage>
</organism>
<accession>A0A2H1A5K5</accession>
<proteinExistence type="predicted"/>
<sequence>MARSGSTSYPQSRFKRVLKSKTSMPIANDNTDTLVYLLYMDYLSRLLNEAGQDGMTERALEERHEELIKQYRG</sequence>
<evidence type="ECO:0000313" key="3">
    <source>
        <dbReference type="Proteomes" id="UP000230249"/>
    </source>
</evidence>
<reference evidence="1 3" key="3">
    <citation type="journal article" date="2018" name="Nat. Commun.">
        <title>Genomic insights into multidrug-resistance, mating and virulence in Candida auris and related emerging species.</title>
        <authorList>
            <person name="Munoz J.F."/>
            <person name="Gade L."/>
            <person name="Chow N.A."/>
            <person name="Loparev V.N."/>
            <person name="Juieng P."/>
            <person name="Berkow E.L."/>
            <person name="Farrer R.A."/>
            <person name="Litvintseva A.P."/>
            <person name="Cuomo C.A."/>
        </authorList>
    </citation>
    <scope>GENOME REANNOTATION</scope>
    <source>
        <strain evidence="1 3">B8441</strain>
    </source>
</reference>
<dbReference type="EMBL" id="PEKT03000002">
    <property type="protein sequence ID" value="KAK8441304.1"/>
    <property type="molecule type" value="Genomic_DNA"/>
</dbReference>
<dbReference type="OMA" id="QDGMTER"/>